<dbReference type="PANTHER" id="PTHR12818">
    <property type="entry name" value="TRNA (ADENINE(37)-N6)-METHYLTRANSFERASE"/>
    <property type="match status" value="1"/>
</dbReference>
<dbReference type="GO" id="GO:0032259">
    <property type="term" value="P:methylation"/>
    <property type="evidence" value="ECO:0007669"/>
    <property type="project" value="UniProtKB-KW"/>
</dbReference>
<keyword evidence="4" id="KW-0808">Transferase</keyword>
<dbReference type="InterPro" id="IPR036413">
    <property type="entry name" value="YaeB-like_sf"/>
</dbReference>
<dbReference type="RefSeq" id="WP_050607458.1">
    <property type="nucleotide sequence ID" value="NZ_CABKUB010000006.1"/>
</dbReference>
<evidence type="ECO:0000313" key="5">
    <source>
        <dbReference type="Proteomes" id="UP000473885"/>
    </source>
</evidence>
<dbReference type="PROSITE" id="PS51668">
    <property type="entry name" value="TSAA_2"/>
    <property type="match status" value="1"/>
</dbReference>
<dbReference type="InterPro" id="IPR036414">
    <property type="entry name" value="YaeB_N_sf"/>
</dbReference>
<dbReference type="PANTHER" id="PTHR12818:SF0">
    <property type="entry name" value="TRNA (ADENINE(37)-N6)-METHYLTRANSFERASE"/>
    <property type="match status" value="1"/>
</dbReference>
<evidence type="ECO:0000256" key="1">
    <source>
        <dbReference type="ARBA" id="ARBA00022691"/>
    </source>
</evidence>
<comment type="caution">
    <text evidence="4">The sequence shown here is derived from an EMBL/GenBank/DDBJ whole genome shotgun (WGS) entry which is preliminary data.</text>
</comment>
<dbReference type="Proteomes" id="UP000473885">
    <property type="component" value="Unassembled WGS sequence"/>
</dbReference>
<evidence type="ECO:0000259" key="3">
    <source>
        <dbReference type="PROSITE" id="PS51668"/>
    </source>
</evidence>
<protein>
    <submittedName>
        <fullName evidence="4">tRNA (N6-threonylcarbamoyladenosine(37)-N6)-methyltransferase TrmO</fullName>
    </submittedName>
</protein>
<dbReference type="Pfam" id="PF01980">
    <property type="entry name" value="TrmO_N"/>
    <property type="match status" value="1"/>
</dbReference>
<dbReference type="AlphaFoldDB" id="A0A6M0RD93"/>
<dbReference type="Gene3D" id="2.40.30.70">
    <property type="entry name" value="YaeB-like"/>
    <property type="match status" value="1"/>
</dbReference>
<keyword evidence="5" id="KW-1185">Reference proteome</keyword>
<dbReference type="CDD" id="cd09281">
    <property type="entry name" value="UPF0066"/>
    <property type="match status" value="1"/>
</dbReference>
<dbReference type="NCBIfam" id="TIGR00104">
    <property type="entry name" value="tRNA_TsaA"/>
    <property type="match status" value="1"/>
</dbReference>
<gene>
    <name evidence="4" type="primary">tsaA</name>
    <name evidence="4" type="ORF">FDF74_11355</name>
</gene>
<evidence type="ECO:0000313" key="4">
    <source>
        <dbReference type="EMBL" id="NEZ47777.1"/>
    </source>
</evidence>
<reference evidence="4 5" key="1">
    <citation type="submission" date="2019-04" db="EMBL/GenBank/DDBJ databases">
        <title>Genome sequencing of Clostridium botulinum Groups I-IV and Clostridium butyricum.</title>
        <authorList>
            <person name="Brunt J."/>
            <person name="Van Vliet A.H.M."/>
            <person name="Stringer S.C."/>
            <person name="Carter A.T."/>
            <person name="Peck M.W."/>
        </authorList>
    </citation>
    <scope>NUCLEOTIDE SEQUENCE [LARGE SCALE GENOMIC DNA]</scope>
    <source>
        <strain evidence="4 5">IFR 18/094</strain>
    </source>
</reference>
<dbReference type="InterPro" id="IPR040372">
    <property type="entry name" value="YaeB-like"/>
</dbReference>
<comment type="similarity">
    <text evidence="2">Belongs to the tRNA methyltransferase O family.</text>
</comment>
<dbReference type="InterPro" id="IPR023370">
    <property type="entry name" value="TrmO-like_N"/>
</dbReference>
<dbReference type="GO" id="GO:0008168">
    <property type="term" value="F:methyltransferase activity"/>
    <property type="evidence" value="ECO:0007669"/>
    <property type="project" value="UniProtKB-KW"/>
</dbReference>
<dbReference type="EMBL" id="SXDP01000012">
    <property type="protein sequence ID" value="NEZ47777.1"/>
    <property type="molecule type" value="Genomic_DNA"/>
</dbReference>
<keyword evidence="1" id="KW-0949">S-adenosyl-L-methionine</keyword>
<dbReference type="OrthoDB" id="9804309at2"/>
<feature type="domain" description="TsaA-like" evidence="3">
    <location>
        <begin position="6"/>
        <end position="134"/>
    </location>
</feature>
<sequence length="134" mass="15211">MTNINFNPIGYIKSPFEKIEEIPPQSIYANDKKAIIEINQEYVDGLKGLDKLSHIIVLFYFNKSKDYSLITHTPWSKEKKGVFSTRSPRRPNAIGLSIVKLLKVTGNKVIIQGVDMLHGTPILDIKPYSKKLNP</sequence>
<dbReference type="PROSITE" id="PS01318">
    <property type="entry name" value="TSAA_1"/>
    <property type="match status" value="1"/>
</dbReference>
<proteinExistence type="inferred from homology"/>
<evidence type="ECO:0000256" key="2">
    <source>
        <dbReference type="ARBA" id="ARBA00033753"/>
    </source>
</evidence>
<dbReference type="InterPro" id="IPR023368">
    <property type="entry name" value="UPF0066_cons_site"/>
</dbReference>
<name>A0A6M0RD93_9CLOT</name>
<accession>A0A6M0RD93</accession>
<organism evidence="4 5">
    <name type="scientific">Clostridium niameyense</name>
    <dbReference type="NCBI Taxonomy" id="1622073"/>
    <lineage>
        <taxon>Bacteria</taxon>
        <taxon>Bacillati</taxon>
        <taxon>Bacillota</taxon>
        <taxon>Clostridia</taxon>
        <taxon>Eubacteriales</taxon>
        <taxon>Clostridiaceae</taxon>
        <taxon>Clostridium</taxon>
    </lineage>
</organism>
<keyword evidence="4" id="KW-0489">Methyltransferase</keyword>
<dbReference type="SUPFAM" id="SSF118196">
    <property type="entry name" value="YaeB-like"/>
    <property type="match status" value="1"/>
</dbReference>